<protein>
    <submittedName>
        <fullName evidence="2">Lactate utilization protein C</fullName>
    </submittedName>
</protein>
<dbReference type="InterPro" id="IPR037171">
    <property type="entry name" value="NagB/RpiA_transferase-like"/>
</dbReference>
<accession>A0A1J5RBP2</accession>
<dbReference type="Gene3D" id="3.40.50.10420">
    <property type="entry name" value="NagB/RpiA/CoA transferase-like"/>
    <property type="match status" value="1"/>
</dbReference>
<dbReference type="PANTHER" id="PTHR43682">
    <property type="entry name" value="LACTATE UTILIZATION PROTEIN C"/>
    <property type="match status" value="1"/>
</dbReference>
<proteinExistence type="predicted"/>
<dbReference type="EMBL" id="MLJW01000330">
    <property type="protein sequence ID" value="OIQ89439.1"/>
    <property type="molecule type" value="Genomic_DNA"/>
</dbReference>
<dbReference type="AlphaFoldDB" id="A0A1J5RBP2"/>
<dbReference type="InterPro" id="IPR024185">
    <property type="entry name" value="FTHF_cligase-like_sf"/>
</dbReference>
<organism evidence="2">
    <name type="scientific">mine drainage metagenome</name>
    <dbReference type="NCBI Taxonomy" id="410659"/>
    <lineage>
        <taxon>unclassified sequences</taxon>
        <taxon>metagenomes</taxon>
        <taxon>ecological metagenomes</taxon>
    </lineage>
</organism>
<evidence type="ECO:0000313" key="2">
    <source>
        <dbReference type="EMBL" id="OIQ89439.1"/>
    </source>
</evidence>
<dbReference type="Pfam" id="PF02589">
    <property type="entry name" value="LUD_dom"/>
    <property type="match status" value="1"/>
</dbReference>
<sequence length="227" mass="24440">MNWPVNRDIAMSDARANILARLRAAPRTAPPERPDWTPPVFGEGRLERFRTMLGSVHGEVVETTLAAWPQRLAALLAERGVRRVLYGPAAPVGAQLGRAWMADADAPTLVPYDRSIEEMKAELVHTVEAGVTSVRWGIAETGSLVLWPDAAEPRLMSLLPPLHVAVMAASGLHDSLAQLVAEQGWAGAMPTNALLISGPSKTADIEQTLAYGVHGPKELLVLVLTDQ</sequence>
<dbReference type="InterPro" id="IPR003741">
    <property type="entry name" value="LUD_dom"/>
</dbReference>
<dbReference type="PANTHER" id="PTHR43682:SF1">
    <property type="entry name" value="LACTATE UTILIZATION PROTEIN C"/>
    <property type="match status" value="1"/>
</dbReference>
<evidence type="ECO:0000259" key="1">
    <source>
        <dbReference type="Pfam" id="PF02589"/>
    </source>
</evidence>
<reference evidence="2" key="1">
    <citation type="submission" date="2016-10" db="EMBL/GenBank/DDBJ databases">
        <title>Sequence of Gallionella enrichment culture.</title>
        <authorList>
            <person name="Poehlein A."/>
            <person name="Muehling M."/>
            <person name="Daniel R."/>
        </authorList>
    </citation>
    <scope>NUCLEOTIDE SEQUENCE</scope>
</reference>
<gene>
    <name evidence="2" type="primary">lutC_7</name>
    <name evidence="2" type="ORF">GALL_286590</name>
</gene>
<comment type="caution">
    <text evidence="2">The sequence shown here is derived from an EMBL/GenBank/DDBJ whole genome shotgun (WGS) entry which is preliminary data.</text>
</comment>
<dbReference type="SUPFAM" id="SSF100950">
    <property type="entry name" value="NagB/RpiA/CoA transferase-like"/>
    <property type="match status" value="1"/>
</dbReference>
<name>A0A1J5RBP2_9ZZZZ</name>
<feature type="domain" description="LUD" evidence="1">
    <location>
        <begin position="46"/>
        <end position="224"/>
    </location>
</feature>